<feature type="region of interest" description="Disordered" evidence="1">
    <location>
        <begin position="177"/>
        <end position="198"/>
    </location>
</feature>
<name>A0A840N3E4_9BRAD</name>
<dbReference type="InterPro" id="IPR001584">
    <property type="entry name" value="Integrase_cat-core"/>
</dbReference>
<dbReference type="InterPro" id="IPR036397">
    <property type="entry name" value="RNaseH_sf"/>
</dbReference>
<dbReference type="InterPro" id="IPR012337">
    <property type="entry name" value="RNaseH-like_sf"/>
</dbReference>
<dbReference type="AlphaFoldDB" id="A0A840N3E4"/>
<dbReference type="SUPFAM" id="SSF53098">
    <property type="entry name" value="Ribonuclease H-like"/>
    <property type="match status" value="1"/>
</dbReference>
<evidence type="ECO:0000313" key="3">
    <source>
        <dbReference type="EMBL" id="MBB5054969.1"/>
    </source>
</evidence>
<accession>A0A840N3E4</accession>
<proteinExistence type="predicted"/>
<dbReference type="PROSITE" id="PS50994">
    <property type="entry name" value="INTEGRASE"/>
    <property type="match status" value="1"/>
</dbReference>
<dbReference type="GO" id="GO:0015074">
    <property type="term" value="P:DNA integration"/>
    <property type="evidence" value="ECO:0007669"/>
    <property type="project" value="InterPro"/>
</dbReference>
<dbReference type="Proteomes" id="UP000521227">
    <property type="component" value="Unassembled WGS sequence"/>
</dbReference>
<feature type="domain" description="Integrase catalytic" evidence="2">
    <location>
        <begin position="1"/>
        <end position="168"/>
    </location>
</feature>
<sequence length="198" mass="22995">MPKWDDNLDVALREGNRELLVGRIVQILWRREKLLMNARRRPSPRRNIRHAFHEYVRAAHIEVRVTERGKSQTVRCDNGPEFAGKMLDQRAHLSGVEIDFSRSGKPMDNAFCEAFNGRLRAECLNASWFLSMADVIDRLEEWRCHYNNDRLHTSLGNLTPNEFARQTQTAREIAWPRMGTNAADEKSLPDAPGDYVRH</sequence>
<dbReference type="EMBL" id="JACHIJ010000010">
    <property type="protein sequence ID" value="MBB5054969.1"/>
    <property type="molecule type" value="Genomic_DNA"/>
</dbReference>
<evidence type="ECO:0000259" key="2">
    <source>
        <dbReference type="PROSITE" id="PS50994"/>
    </source>
</evidence>
<evidence type="ECO:0000256" key="1">
    <source>
        <dbReference type="SAM" id="MobiDB-lite"/>
    </source>
</evidence>
<comment type="caution">
    <text evidence="3">The sequence shown here is derived from an EMBL/GenBank/DDBJ whole genome shotgun (WGS) entry which is preliminary data.</text>
</comment>
<reference evidence="3 4" key="1">
    <citation type="submission" date="2020-08" db="EMBL/GenBank/DDBJ databases">
        <title>Genomic Encyclopedia of Type Strains, Phase IV (KMG-IV): sequencing the most valuable type-strain genomes for metagenomic binning, comparative biology and taxonomic classification.</title>
        <authorList>
            <person name="Goeker M."/>
        </authorList>
    </citation>
    <scope>NUCLEOTIDE SEQUENCE [LARGE SCALE GENOMIC DNA]</scope>
    <source>
        <strain evidence="3 4">DSM 17498</strain>
    </source>
</reference>
<gene>
    <name evidence="3" type="ORF">HNQ36_004980</name>
</gene>
<organism evidence="3 4">
    <name type="scientific">Afipia massiliensis</name>
    <dbReference type="NCBI Taxonomy" id="211460"/>
    <lineage>
        <taxon>Bacteria</taxon>
        <taxon>Pseudomonadati</taxon>
        <taxon>Pseudomonadota</taxon>
        <taxon>Alphaproteobacteria</taxon>
        <taxon>Hyphomicrobiales</taxon>
        <taxon>Nitrobacteraceae</taxon>
        <taxon>Afipia</taxon>
    </lineage>
</organism>
<protein>
    <recommendedName>
        <fullName evidence="2">Integrase catalytic domain-containing protein</fullName>
    </recommendedName>
</protein>
<dbReference type="PANTHER" id="PTHR47515">
    <property type="entry name" value="LOW CALCIUM RESPONSE LOCUS PROTEIN T"/>
    <property type="match status" value="1"/>
</dbReference>
<evidence type="ECO:0000313" key="4">
    <source>
        <dbReference type="Proteomes" id="UP000521227"/>
    </source>
</evidence>
<dbReference type="GO" id="GO:0003676">
    <property type="term" value="F:nucleic acid binding"/>
    <property type="evidence" value="ECO:0007669"/>
    <property type="project" value="InterPro"/>
</dbReference>
<dbReference type="Gene3D" id="3.30.420.10">
    <property type="entry name" value="Ribonuclease H-like superfamily/Ribonuclease H"/>
    <property type="match status" value="1"/>
</dbReference>
<dbReference type="Pfam" id="PF13683">
    <property type="entry name" value="rve_3"/>
    <property type="match status" value="1"/>
</dbReference>
<dbReference type="PANTHER" id="PTHR47515:SF1">
    <property type="entry name" value="BLR2054 PROTEIN"/>
    <property type="match status" value="1"/>
</dbReference>